<sequence>MSFITSLEGVVMNNEDMKSIFDQINNLKKPVTESKETNAAYEKDAFREVLNGISEEIQRVLDENDFTQEDLCRITNMSQSNISKIQNGKVVPRIETLQKIANATHTRLVISFESMEGED</sequence>
<dbReference type="SUPFAM" id="SSF47413">
    <property type="entry name" value="lambda repressor-like DNA-binding domains"/>
    <property type="match status" value="1"/>
</dbReference>
<protein>
    <submittedName>
        <fullName evidence="2">XRE family transcriptional regulator</fullName>
    </submittedName>
</protein>
<dbReference type="CDD" id="cd00093">
    <property type="entry name" value="HTH_XRE"/>
    <property type="match status" value="1"/>
</dbReference>
<comment type="caution">
    <text evidence="2">The sequence shown here is derived from an EMBL/GenBank/DDBJ whole genome shotgun (WGS) entry which is preliminary data.</text>
</comment>
<evidence type="ECO:0000313" key="2">
    <source>
        <dbReference type="EMBL" id="RHD00929.1"/>
    </source>
</evidence>
<proteinExistence type="predicted"/>
<reference evidence="2 3" key="1">
    <citation type="submission" date="2018-08" db="EMBL/GenBank/DDBJ databases">
        <title>A genome reference for cultivated species of the human gut microbiota.</title>
        <authorList>
            <person name="Zou Y."/>
            <person name="Xue W."/>
            <person name="Luo G."/>
        </authorList>
    </citation>
    <scope>NUCLEOTIDE SEQUENCE [LARGE SCALE GENOMIC DNA]</scope>
    <source>
        <strain evidence="2 3">AM32-8LB</strain>
    </source>
</reference>
<evidence type="ECO:0000259" key="1">
    <source>
        <dbReference type="PROSITE" id="PS50943"/>
    </source>
</evidence>
<name>A0A396ABG5_9FIRM</name>
<dbReference type="AlphaFoldDB" id="A0A396ABG5"/>
<dbReference type="GO" id="GO:0003677">
    <property type="term" value="F:DNA binding"/>
    <property type="evidence" value="ECO:0007669"/>
    <property type="project" value="InterPro"/>
</dbReference>
<dbReference type="EMBL" id="QSIQ01000023">
    <property type="protein sequence ID" value="RHD00929.1"/>
    <property type="molecule type" value="Genomic_DNA"/>
</dbReference>
<dbReference type="Proteomes" id="UP000266391">
    <property type="component" value="Unassembled WGS sequence"/>
</dbReference>
<feature type="domain" description="HTH cro/C1-type" evidence="1">
    <location>
        <begin position="57"/>
        <end position="111"/>
    </location>
</feature>
<evidence type="ECO:0000313" key="3">
    <source>
        <dbReference type="Proteomes" id="UP000266391"/>
    </source>
</evidence>
<dbReference type="InterPro" id="IPR001387">
    <property type="entry name" value="Cro/C1-type_HTH"/>
</dbReference>
<dbReference type="Gene3D" id="1.10.260.40">
    <property type="entry name" value="lambda repressor-like DNA-binding domains"/>
    <property type="match status" value="1"/>
</dbReference>
<organism evidence="2 3">
    <name type="scientific">Roseburia inulinivorans</name>
    <dbReference type="NCBI Taxonomy" id="360807"/>
    <lineage>
        <taxon>Bacteria</taxon>
        <taxon>Bacillati</taxon>
        <taxon>Bacillota</taxon>
        <taxon>Clostridia</taxon>
        <taxon>Lachnospirales</taxon>
        <taxon>Lachnospiraceae</taxon>
        <taxon>Roseburia</taxon>
    </lineage>
</organism>
<dbReference type="PROSITE" id="PS50943">
    <property type="entry name" value="HTH_CROC1"/>
    <property type="match status" value="1"/>
</dbReference>
<dbReference type="Pfam" id="PF01381">
    <property type="entry name" value="HTH_3"/>
    <property type="match status" value="1"/>
</dbReference>
<gene>
    <name evidence="2" type="ORF">DW813_12925</name>
</gene>
<dbReference type="SMART" id="SM00530">
    <property type="entry name" value="HTH_XRE"/>
    <property type="match status" value="1"/>
</dbReference>
<dbReference type="InterPro" id="IPR010982">
    <property type="entry name" value="Lambda_DNA-bd_dom_sf"/>
</dbReference>
<accession>A0A396ABG5</accession>